<keyword evidence="2" id="KW-1185">Reference proteome</keyword>
<name>A0A9P0EDR8_NEZVI</name>
<dbReference type="Proteomes" id="UP001152798">
    <property type="component" value="Chromosome 1"/>
</dbReference>
<dbReference type="EMBL" id="OV725077">
    <property type="protein sequence ID" value="CAH1391956.1"/>
    <property type="molecule type" value="Genomic_DNA"/>
</dbReference>
<reference evidence="1" key="1">
    <citation type="submission" date="2022-01" db="EMBL/GenBank/DDBJ databases">
        <authorList>
            <person name="King R."/>
        </authorList>
    </citation>
    <scope>NUCLEOTIDE SEQUENCE</scope>
</reference>
<evidence type="ECO:0000313" key="2">
    <source>
        <dbReference type="Proteomes" id="UP001152798"/>
    </source>
</evidence>
<organism evidence="1 2">
    <name type="scientific">Nezara viridula</name>
    <name type="common">Southern green stink bug</name>
    <name type="synonym">Cimex viridulus</name>
    <dbReference type="NCBI Taxonomy" id="85310"/>
    <lineage>
        <taxon>Eukaryota</taxon>
        <taxon>Metazoa</taxon>
        <taxon>Ecdysozoa</taxon>
        <taxon>Arthropoda</taxon>
        <taxon>Hexapoda</taxon>
        <taxon>Insecta</taxon>
        <taxon>Pterygota</taxon>
        <taxon>Neoptera</taxon>
        <taxon>Paraneoptera</taxon>
        <taxon>Hemiptera</taxon>
        <taxon>Heteroptera</taxon>
        <taxon>Panheteroptera</taxon>
        <taxon>Pentatomomorpha</taxon>
        <taxon>Pentatomoidea</taxon>
        <taxon>Pentatomidae</taxon>
        <taxon>Pentatominae</taxon>
        <taxon>Nezara</taxon>
    </lineage>
</organism>
<accession>A0A9P0EDR8</accession>
<gene>
    <name evidence="1" type="ORF">NEZAVI_LOCUS2870</name>
</gene>
<protein>
    <submittedName>
        <fullName evidence="1">Uncharacterized protein</fullName>
    </submittedName>
</protein>
<evidence type="ECO:0000313" key="1">
    <source>
        <dbReference type="EMBL" id="CAH1391956.1"/>
    </source>
</evidence>
<dbReference type="AlphaFoldDB" id="A0A9P0EDR8"/>
<proteinExistence type="predicted"/>
<sequence>MFLYGTPGALLALTKGSTLGNPLHYLRTPTFPGQYRNGGMMSGAAPKVAPSQARPAATPYHNILHYGLLAGFSALGEGFIPTPVVEETIR</sequence>